<dbReference type="InterPro" id="IPR016024">
    <property type="entry name" value="ARM-type_fold"/>
</dbReference>
<dbReference type="EMBL" id="JALJOU010000014">
    <property type="protein sequence ID" value="KAK9839772.1"/>
    <property type="molecule type" value="Genomic_DNA"/>
</dbReference>
<dbReference type="Gene3D" id="1.25.10.10">
    <property type="entry name" value="Leucine-rich Repeat Variant"/>
    <property type="match status" value="1"/>
</dbReference>
<dbReference type="GO" id="GO:0005635">
    <property type="term" value="C:nuclear envelope"/>
    <property type="evidence" value="ECO:0007669"/>
    <property type="project" value="TreeGrafter"/>
</dbReference>
<protein>
    <recommendedName>
        <fullName evidence="4">Importin-9</fullName>
    </recommendedName>
</protein>
<dbReference type="PANTHER" id="PTHR10997:SF9">
    <property type="entry name" value="IMPORTIN-9"/>
    <property type="match status" value="1"/>
</dbReference>
<dbReference type="GO" id="GO:0005829">
    <property type="term" value="C:cytosol"/>
    <property type="evidence" value="ECO:0007669"/>
    <property type="project" value="TreeGrafter"/>
</dbReference>
<dbReference type="Proteomes" id="UP001445335">
    <property type="component" value="Unassembled WGS sequence"/>
</dbReference>
<feature type="compositionally biased region" description="Acidic residues" evidence="1">
    <location>
        <begin position="835"/>
        <end position="844"/>
    </location>
</feature>
<proteinExistence type="predicted"/>
<dbReference type="AlphaFoldDB" id="A0AAW1S130"/>
<evidence type="ECO:0000313" key="2">
    <source>
        <dbReference type="EMBL" id="KAK9839772.1"/>
    </source>
</evidence>
<dbReference type="SUPFAM" id="SSF48371">
    <property type="entry name" value="ARM repeat"/>
    <property type="match status" value="1"/>
</dbReference>
<dbReference type="GO" id="GO:0006606">
    <property type="term" value="P:protein import into nucleus"/>
    <property type="evidence" value="ECO:0007669"/>
    <property type="project" value="TreeGrafter"/>
</dbReference>
<organism evidence="2 3">
    <name type="scientific">Elliptochloris bilobata</name>
    <dbReference type="NCBI Taxonomy" id="381761"/>
    <lineage>
        <taxon>Eukaryota</taxon>
        <taxon>Viridiplantae</taxon>
        <taxon>Chlorophyta</taxon>
        <taxon>core chlorophytes</taxon>
        <taxon>Trebouxiophyceae</taxon>
        <taxon>Trebouxiophyceae incertae sedis</taxon>
        <taxon>Elliptochloris clade</taxon>
        <taxon>Elliptochloris</taxon>
    </lineage>
</organism>
<dbReference type="PANTHER" id="PTHR10997">
    <property type="entry name" value="IMPORTIN-7, 8, 11"/>
    <property type="match status" value="1"/>
</dbReference>
<reference evidence="2 3" key="1">
    <citation type="journal article" date="2024" name="Nat. Commun.">
        <title>Phylogenomics reveals the evolutionary origins of lichenization in chlorophyte algae.</title>
        <authorList>
            <person name="Puginier C."/>
            <person name="Libourel C."/>
            <person name="Otte J."/>
            <person name="Skaloud P."/>
            <person name="Haon M."/>
            <person name="Grisel S."/>
            <person name="Petersen M."/>
            <person name="Berrin J.G."/>
            <person name="Delaux P.M."/>
            <person name="Dal Grande F."/>
            <person name="Keller J."/>
        </authorList>
    </citation>
    <scope>NUCLEOTIDE SEQUENCE [LARGE SCALE GENOMIC DNA]</scope>
    <source>
        <strain evidence="2 3">SAG 245.80</strain>
    </source>
</reference>
<name>A0AAW1S130_9CHLO</name>
<dbReference type="InterPro" id="IPR011989">
    <property type="entry name" value="ARM-like"/>
</dbReference>
<sequence>MRTAVGLSISAIAKWDVPDQWPELLGGLTDVITSAHDDTLLAGAVRCLALFVDDLGEKQVHQATAALLPALLPVLTRSGYSSGVRRRALAIVHSLVRTISDTLGDDPRTAAALAPLLEPWWPALQAVLRAPTGLHDVGGWGVKLEVVRLLVAIANGFRKLLQAHLAAVLTATWDLFVASLPIYHQAVISNDEDIDAERDSDGETTDVEGLVSQMFEFLLTIAGSKRMSPALERVVPELMRLSLGYMEMTAGQVDQWGGSIDSYVADQEEETFTARTSAELLLEALVASGRAGEAGLQAAVHAAFERAAAVKAAGDAWWWRPREAALLAVGGCAEPLLAAAGTAGARFDLRGFLASVAAEDLGRPGVEPFLVGRALWLASRLAPALKGERGAAFLEAAASRIGAKDHPCIQMGACRALAALSCSAPTAALQRLLPDALHSMTAIIGECQVLSRDGALHLVIECMASVVRAGGGVCAAWARPAAGALLRAWAADPTDQLVTMDVLEVVEAFAGIPAALPALIDSMLPHLRSAVMVPAAHAVNSSMPVSVARAEANSASVVGGAVDLATVLLRPASPAQAAVVGAAMTPGVLALLAGSDDATLLQGASEYFRELLRAGGPGALASPGASAEDMLGTLLGALGRLLAPGLPDSAAIGAAPALCTLLRAAPHALVPAVPALLAAAARRLAIAESPRLIAEILVLLAAVAHREPAQLLDFLASAPAPGGGSALQPVMRVWTERQGELRGHYEINLTVTALLHLLATRHPALATVQVKGRRLDMDSGIKTRARARQQADQWHMVSAPARILALMADTLLEAREARGGQGGGSDSGDSSGWEEASDDDDDDGGGAQDVWGSAQAVHTVAEAASDFGNGEGLDPDRHQREHERDPLSELDLLAYVREQLCALAAAQPGDFQALAAELNPAQRAAVQACFT</sequence>
<gene>
    <name evidence="2" type="ORF">WJX81_000471</name>
</gene>
<evidence type="ECO:0000313" key="3">
    <source>
        <dbReference type="Proteomes" id="UP001445335"/>
    </source>
</evidence>
<keyword evidence="3" id="KW-1185">Reference proteome</keyword>
<feature type="region of interest" description="Disordered" evidence="1">
    <location>
        <begin position="816"/>
        <end position="850"/>
    </location>
</feature>
<evidence type="ECO:0000256" key="1">
    <source>
        <dbReference type="SAM" id="MobiDB-lite"/>
    </source>
</evidence>
<comment type="caution">
    <text evidence="2">The sequence shown here is derived from an EMBL/GenBank/DDBJ whole genome shotgun (WGS) entry which is preliminary data.</text>
</comment>
<evidence type="ECO:0008006" key="4">
    <source>
        <dbReference type="Google" id="ProtNLM"/>
    </source>
</evidence>
<accession>A0AAW1S130</accession>